<feature type="signal peptide" evidence="8">
    <location>
        <begin position="1"/>
        <end position="20"/>
    </location>
</feature>
<evidence type="ECO:0000256" key="3">
    <source>
        <dbReference type="ARBA" id="ARBA00013278"/>
    </source>
</evidence>
<dbReference type="InterPro" id="IPR016090">
    <property type="entry name" value="PLA2-like_dom"/>
</dbReference>
<dbReference type="Proteomes" id="UP001153636">
    <property type="component" value="Chromosome 2"/>
</dbReference>
<dbReference type="GO" id="GO:0006644">
    <property type="term" value="P:phospholipid metabolic process"/>
    <property type="evidence" value="ECO:0007669"/>
    <property type="project" value="InterPro"/>
</dbReference>
<reference evidence="10" key="1">
    <citation type="submission" date="2022-01" db="EMBL/GenBank/DDBJ databases">
        <authorList>
            <person name="King R."/>
        </authorList>
    </citation>
    <scope>NUCLEOTIDE SEQUENCE</scope>
</reference>
<dbReference type="InterPro" id="IPR033113">
    <property type="entry name" value="PLA2_histidine"/>
</dbReference>
<evidence type="ECO:0000256" key="7">
    <source>
        <dbReference type="ARBA" id="ARBA00029903"/>
    </source>
</evidence>
<keyword evidence="5" id="KW-0442">Lipid degradation</keyword>
<dbReference type="SUPFAM" id="SSF48619">
    <property type="entry name" value="Phospholipase A2, PLA2"/>
    <property type="match status" value="1"/>
</dbReference>
<keyword evidence="6" id="KW-0443">Lipid metabolism</keyword>
<keyword evidence="11" id="KW-1185">Reference proteome</keyword>
<dbReference type="PROSITE" id="PS00118">
    <property type="entry name" value="PA2_HIS"/>
    <property type="match status" value="1"/>
</dbReference>
<dbReference type="Gene3D" id="1.20.90.10">
    <property type="entry name" value="Phospholipase A2 domain"/>
    <property type="match status" value="1"/>
</dbReference>
<feature type="domain" description="Phospholipase A2-like central" evidence="9">
    <location>
        <begin position="28"/>
        <end position="122"/>
    </location>
</feature>
<evidence type="ECO:0000256" key="4">
    <source>
        <dbReference type="ARBA" id="ARBA00022525"/>
    </source>
</evidence>
<dbReference type="AlphaFoldDB" id="A0A9P0GDY5"/>
<feature type="chain" id="PRO_5040168535" description="phospholipase A2" evidence="8">
    <location>
        <begin position="21"/>
        <end position="136"/>
    </location>
</feature>
<comment type="cofactor">
    <cofactor evidence="1">
        <name>Ca(2+)</name>
        <dbReference type="ChEBI" id="CHEBI:29108"/>
    </cofactor>
</comment>
<evidence type="ECO:0000313" key="10">
    <source>
        <dbReference type="EMBL" id="CAH1105952.1"/>
    </source>
</evidence>
<dbReference type="EMBL" id="OV651814">
    <property type="protein sequence ID" value="CAH1105952.1"/>
    <property type="molecule type" value="Genomic_DNA"/>
</dbReference>
<dbReference type="GO" id="GO:0016042">
    <property type="term" value="P:lipid catabolic process"/>
    <property type="evidence" value="ECO:0007669"/>
    <property type="project" value="UniProtKB-KW"/>
</dbReference>
<dbReference type="InterPro" id="IPR036444">
    <property type="entry name" value="PLipase_A2_dom_sf"/>
</dbReference>
<evidence type="ECO:0000313" key="11">
    <source>
        <dbReference type="Proteomes" id="UP001153636"/>
    </source>
</evidence>
<organism evidence="10 11">
    <name type="scientific">Psylliodes chrysocephalus</name>
    <dbReference type="NCBI Taxonomy" id="3402493"/>
    <lineage>
        <taxon>Eukaryota</taxon>
        <taxon>Metazoa</taxon>
        <taxon>Ecdysozoa</taxon>
        <taxon>Arthropoda</taxon>
        <taxon>Hexapoda</taxon>
        <taxon>Insecta</taxon>
        <taxon>Pterygota</taxon>
        <taxon>Neoptera</taxon>
        <taxon>Endopterygota</taxon>
        <taxon>Coleoptera</taxon>
        <taxon>Polyphaga</taxon>
        <taxon>Cucujiformia</taxon>
        <taxon>Chrysomeloidea</taxon>
        <taxon>Chrysomelidae</taxon>
        <taxon>Galerucinae</taxon>
        <taxon>Alticini</taxon>
        <taxon>Psylliodes</taxon>
    </lineage>
</organism>
<protein>
    <recommendedName>
        <fullName evidence="3">phospholipase A2</fullName>
        <ecNumber evidence="3">3.1.1.4</ecNumber>
    </recommendedName>
    <alternativeName>
        <fullName evidence="7">Phosphatidylcholine 2-acylhydrolase</fullName>
    </alternativeName>
</protein>
<sequence>MYSLNILLVFTILCFAVSQATFLGGILIYPGTKWCGASNKAANDNDFGTEIATDKCCQAHDKCPDVVKGFGTKGNLRNPNFYTRLNCNCDKQFYVCLKKANTKASNEIGNIYFNKLHTKCFTGQGKSYKWEDEQHY</sequence>
<evidence type="ECO:0000256" key="6">
    <source>
        <dbReference type="ARBA" id="ARBA00023098"/>
    </source>
</evidence>
<comment type="subcellular location">
    <subcellularLocation>
        <location evidence="2">Secreted</location>
    </subcellularLocation>
</comment>
<keyword evidence="8" id="KW-0732">Signal</keyword>
<keyword evidence="4" id="KW-0964">Secreted</keyword>
<evidence type="ECO:0000259" key="9">
    <source>
        <dbReference type="Pfam" id="PF05826"/>
    </source>
</evidence>
<dbReference type="GO" id="GO:0050482">
    <property type="term" value="P:arachidonate secretion"/>
    <property type="evidence" value="ECO:0007669"/>
    <property type="project" value="InterPro"/>
</dbReference>
<dbReference type="OrthoDB" id="10059604at2759"/>
<dbReference type="GO" id="GO:0004623">
    <property type="term" value="F:phospholipase A2 activity"/>
    <property type="evidence" value="ECO:0007669"/>
    <property type="project" value="UniProtKB-EC"/>
</dbReference>
<evidence type="ECO:0000256" key="1">
    <source>
        <dbReference type="ARBA" id="ARBA00001913"/>
    </source>
</evidence>
<gene>
    <name evidence="10" type="ORF">PSYICH_LOCUS7160</name>
</gene>
<evidence type="ECO:0000256" key="5">
    <source>
        <dbReference type="ARBA" id="ARBA00022963"/>
    </source>
</evidence>
<name>A0A9P0GDY5_9CUCU</name>
<dbReference type="EC" id="3.1.1.4" evidence="3"/>
<accession>A0A9P0GDY5</accession>
<evidence type="ECO:0000256" key="8">
    <source>
        <dbReference type="SAM" id="SignalP"/>
    </source>
</evidence>
<dbReference type="PANTHER" id="PTHR12253">
    <property type="entry name" value="RH14732P"/>
    <property type="match status" value="1"/>
</dbReference>
<proteinExistence type="predicted"/>
<evidence type="ECO:0000256" key="2">
    <source>
        <dbReference type="ARBA" id="ARBA00004613"/>
    </source>
</evidence>
<dbReference type="Pfam" id="PF05826">
    <property type="entry name" value="Phospholip_A2_2"/>
    <property type="match status" value="1"/>
</dbReference>
<dbReference type="GO" id="GO:0005576">
    <property type="term" value="C:extracellular region"/>
    <property type="evidence" value="ECO:0007669"/>
    <property type="project" value="UniProtKB-SubCell"/>
</dbReference>